<name>A0A316UZI0_9BASI</name>
<evidence type="ECO:0000313" key="2">
    <source>
        <dbReference type="Proteomes" id="UP000245884"/>
    </source>
</evidence>
<keyword evidence="2" id="KW-1185">Reference proteome</keyword>
<evidence type="ECO:0000313" key="1">
    <source>
        <dbReference type="EMBL" id="PWN30696.1"/>
    </source>
</evidence>
<dbReference type="RefSeq" id="XP_025365308.1">
    <property type="nucleotide sequence ID" value="XM_025504077.1"/>
</dbReference>
<dbReference type="GeneID" id="37025900"/>
<dbReference type="EMBL" id="KZ819662">
    <property type="protein sequence ID" value="PWN30696.1"/>
    <property type="molecule type" value="Genomic_DNA"/>
</dbReference>
<organism evidence="1 2">
    <name type="scientific">Jaminaea rosea</name>
    <dbReference type="NCBI Taxonomy" id="1569628"/>
    <lineage>
        <taxon>Eukaryota</taxon>
        <taxon>Fungi</taxon>
        <taxon>Dikarya</taxon>
        <taxon>Basidiomycota</taxon>
        <taxon>Ustilaginomycotina</taxon>
        <taxon>Exobasidiomycetes</taxon>
        <taxon>Microstromatales</taxon>
        <taxon>Microstromatales incertae sedis</taxon>
        <taxon>Jaminaea</taxon>
    </lineage>
</organism>
<protein>
    <submittedName>
        <fullName evidence="1">Uncharacterized protein</fullName>
    </submittedName>
</protein>
<sequence>MAASKRSWSESFMSASRLSEASRKAGISRMAPARSWRPLSVSPFPHFVGRIVLTSFGYRGRETEAAATEWTDAVWESNCGSQGTVLDPSGMTSCRGSPPRPEMCTQARAWTSGLGGAATEWNIAEYLYRCIKSLGLLKNQNQHLSRTSQEPPEPRHHATHSYFHGRRVRNPLPPHEWSCAWSSHRRMLPGCFVHTVHRCWRLLLRQQPYSTPIRCVVN</sequence>
<gene>
    <name evidence="1" type="ORF">BDZ90DRAFT_21065</name>
</gene>
<dbReference type="AlphaFoldDB" id="A0A316UZI0"/>
<proteinExistence type="predicted"/>
<reference evidence="1 2" key="1">
    <citation type="journal article" date="2018" name="Mol. Biol. Evol.">
        <title>Broad Genomic Sampling Reveals a Smut Pathogenic Ancestry of the Fungal Clade Ustilaginomycotina.</title>
        <authorList>
            <person name="Kijpornyongpan T."/>
            <person name="Mondo S.J."/>
            <person name="Barry K."/>
            <person name="Sandor L."/>
            <person name="Lee J."/>
            <person name="Lipzen A."/>
            <person name="Pangilinan J."/>
            <person name="LaButti K."/>
            <person name="Hainaut M."/>
            <person name="Henrissat B."/>
            <person name="Grigoriev I.V."/>
            <person name="Spatafora J.W."/>
            <person name="Aime M.C."/>
        </authorList>
    </citation>
    <scope>NUCLEOTIDE SEQUENCE [LARGE SCALE GENOMIC DNA]</scope>
    <source>
        <strain evidence="1 2">MCA 5214</strain>
    </source>
</reference>
<dbReference type="Proteomes" id="UP000245884">
    <property type="component" value="Unassembled WGS sequence"/>
</dbReference>
<accession>A0A316UZI0</accession>